<accession>A0A177ECE1</accession>
<name>A0A177ECE1_9MICR</name>
<reference evidence="3 4" key="1">
    <citation type="submission" date="2016-02" db="EMBL/GenBank/DDBJ databases">
        <title>Discovery of a natural microsporidian pathogen with a broad tissue tropism in Caenorhabditis elegans.</title>
        <authorList>
            <person name="Luallen R.J."/>
            <person name="Reinke A.W."/>
            <person name="Tong L."/>
            <person name="Botts M.R."/>
            <person name="Felix M.-A."/>
            <person name="Troemel E.R."/>
        </authorList>
    </citation>
    <scope>NUCLEOTIDE SEQUENCE [LARGE SCALE GENOMIC DNA]</scope>
    <source>
        <strain evidence="3 4">JUm2807</strain>
    </source>
</reference>
<dbReference type="GeneID" id="93647098"/>
<evidence type="ECO:0000313" key="4">
    <source>
        <dbReference type="Proteomes" id="UP000185944"/>
    </source>
</evidence>
<protein>
    <recommendedName>
        <fullName evidence="2">Nascent polypeptide-associated complex subunit alpha-like UBA domain-containing protein</fullName>
    </recommendedName>
</protein>
<dbReference type="InterPro" id="IPR044034">
    <property type="entry name" value="NAC-like_UBA"/>
</dbReference>
<keyword evidence="4" id="KW-1185">Reference proteome</keyword>
<dbReference type="OrthoDB" id="3169036at2759"/>
<feature type="domain" description="Nascent polypeptide-associated complex subunit alpha-like UBA" evidence="2">
    <location>
        <begin position="122"/>
        <end position="157"/>
    </location>
</feature>
<evidence type="ECO:0000256" key="1">
    <source>
        <dbReference type="SAM" id="MobiDB-lite"/>
    </source>
</evidence>
<dbReference type="Pfam" id="PF19026">
    <property type="entry name" value="UBA_HYPK"/>
    <property type="match status" value="1"/>
</dbReference>
<sequence length="159" mass="17486">MNKSIKKGSKLLEAIKNDVETIKLDDMQDFYVRKQNTTFAIRNVQAYHVSGTEMVIVLGALDLASKTAHQSHASMQQNQAPQALHQEPEQEAESDDEDCCDEVHDEVPAAQAKEQAADTFTEEDVSIVVTQGDVSKEAAIQALRENEGDPLMALMSLGK</sequence>
<dbReference type="EMBL" id="LTDL01000040">
    <property type="protein sequence ID" value="OAG29615.1"/>
    <property type="molecule type" value="Genomic_DNA"/>
</dbReference>
<proteinExistence type="predicted"/>
<comment type="caution">
    <text evidence="3">The sequence shown here is derived from an EMBL/GenBank/DDBJ whole genome shotgun (WGS) entry which is preliminary data.</text>
</comment>
<feature type="compositionally biased region" description="Polar residues" evidence="1">
    <location>
        <begin position="68"/>
        <end position="81"/>
    </location>
</feature>
<feature type="region of interest" description="Disordered" evidence="1">
    <location>
        <begin position="68"/>
        <end position="99"/>
    </location>
</feature>
<gene>
    <name evidence="3" type="ORF">NEDG_00748</name>
</gene>
<dbReference type="VEuPathDB" id="MicrosporidiaDB:NEDG_00748"/>
<evidence type="ECO:0000313" key="3">
    <source>
        <dbReference type="EMBL" id="OAG29615.1"/>
    </source>
</evidence>
<dbReference type="Proteomes" id="UP000185944">
    <property type="component" value="Unassembled WGS sequence"/>
</dbReference>
<feature type="compositionally biased region" description="Acidic residues" evidence="1">
    <location>
        <begin position="89"/>
        <end position="99"/>
    </location>
</feature>
<evidence type="ECO:0000259" key="2">
    <source>
        <dbReference type="Pfam" id="PF19026"/>
    </source>
</evidence>
<dbReference type="CDD" id="cd14278">
    <property type="entry name" value="UBA_NAC_like"/>
    <property type="match status" value="1"/>
</dbReference>
<dbReference type="STRING" id="1805483.A0A177ECE1"/>
<dbReference type="RefSeq" id="XP_067544263.1">
    <property type="nucleotide sequence ID" value="XM_067688166.1"/>
</dbReference>
<dbReference type="Gene3D" id="1.10.8.10">
    <property type="entry name" value="DNA helicase RuvA subunit, C-terminal domain"/>
    <property type="match status" value="1"/>
</dbReference>
<organism evidence="3 4">
    <name type="scientific">Nematocida displodere</name>
    <dbReference type="NCBI Taxonomy" id="1805483"/>
    <lineage>
        <taxon>Eukaryota</taxon>
        <taxon>Fungi</taxon>
        <taxon>Fungi incertae sedis</taxon>
        <taxon>Microsporidia</taxon>
        <taxon>Nematocida</taxon>
    </lineage>
</organism>
<dbReference type="AlphaFoldDB" id="A0A177ECE1"/>